<sequence length="516" mass="58786">MRKTNANPPDISPTDRDIVSMVHLADPSVPLAGLRYTRPVSVADKALVSISRHMTKLALSSPQGWIDSYWLTLCFNKLLSKIFDDEPQILRGYLAEVKSHIKSLEEKIRDQEVRQHSQSPEMNSTSDETPAPSKHQVTCFEGVDDDRICLWFRSAGGFWLCEEPLLRLWDKICTGEAVGILLKTVLFDLLTAVAQQWFAFKDSPQVPADLIMKNFLTKEMEIKIIARSIEKLVAKKIQQIAADGLEKILYIVDFDQTLSRSTLDENGDNGVKKNAKNTLDIIYDFAQKSEEHIKNKFNAIGERYIEYMSRETDGAKKAKFEEKISVEFYDEIVNSRITYDKFDHFVKNSGIKLRSKVQEKINLLENFGIPMVIFSAGVGNAIEIILKNELKDFPKNGHLISNMLYFNEEVDGQGIVSGYTTPLIHLYNKQTDVAKHGEDFLKSHADRSNIILIGDSLCDINMDEIVQLKTNVLKIGFLNFEVEKLLETYMENFDIVLVEDQTMDVPIDLLKMLCNK</sequence>
<organism evidence="10 11">
    <name type="scientific">Acrobeloides nanus</name>
    <dbReference type="NCBI Taxonomy" id="290746"/>
    <lineage>
        <taxon>Eukaryota</taxon>
        <taxon>Metazoa</taxon>
        <taxon>Ecdysozoa</taxon>
        <taxon>Nematoda</taxon>
        <taxon>Chromadorea</taxon>
        <taxon>Rhabditida</taxon>
        <taxon>Tylenchina</taxon>
        <taxon>Cephalobomorpha</taxon>
        <taxon>Cephaloboidea</taxon>
        <taxon>Cephalobidae</taxon>
        <taxon>Acrobeloides</taxon>
    </lineage>
</organism>
<dbReference type="EC" id="3.1.3.5" evidence="3"/>
<keyword evidence="6" id="KW-0378">Hydrolase</keyword>
<accession>A0A914DR51</accession>
<evidence type="ECO:0000256" key="4">
    <source>
        <dbReference type="ARBA" id="ARBA00022723"/>
    </source>
</evidence>
<keyword evidence="5" id="KW-0547">Nucleotide-binding</keyword>
<keyword evidence="7" id="KW-0460">Magnesium</keyword>
<evidence type="ECO:0000256" key="5">
    <source>
        <dbReference type="ARBA" id="ARBA00022741"/>
    </source>
</evidence>
<dbReference type="Pfam" id="PF05822">
    <property type="entry name" value="UMPH-1"/>
    <property type="match status" value="1"/>
</dbReference>
<proteinExistence type="inferred from homology"/>
<dbReference type="PANTHER" id="PTHR13045">
    <property type="entry name" value="5'-NUCLEOTIDASE"/>
    <property type="match status" value="1"/>
</dbReference>
<dbReference type="GO" id="GO:0009117">
    <property type="term" value="P:nucleotide metabolic process"/>
    <property type="evidence" value="ECO:0007669"/>
    <property type="project" value="UniProtKB-KW"/>
</dbReference>
<keyword evidence="10" id="KW-1185">Reference proteome</keyword>
<evidence type="ECO:0000313" key="10">
    <source>
        <dbReference type="Proteomes" id="UP000887540"/>
    </source>
</evidence>
<dbReference type="AlphaFoldDB" id="A0A914DR51"/>
<dbReference type="Gene3D" id="1.10.150.340">
    <property type="entry name" value="Pyrimidine 5'-nucleotidase (UMPH-1), N-terminal domain"/>
    <property type="match status" value="1"/>
</dbReference>
<dbReference type="GO" id="GO:0000166">
    <property type="term" value="F:nucleotide binding"/>
    <property type="evidence" value="ECO:0007669"/>
    <property type="project" value="UniProtKB-KW"/>
</dbReference>
<evidence type="ECO:0000256" key="6">
    <source>
        <dbReference type="ARBA" id="ARBA00022801"/>
    </source>
</evidence>
<comment type="catalytic activity">
    <reaction evidence="1">
        <text>a ribonucleoside 5'-phosphate + H2O = a ribonucleoside + phosphate</text>
        <dbReference type="Rhea" id="RHEA:12484"/>
        <dbReference type="ChEBI" id="CHEBI:15377"/>
        <dbReference type="ChEBI" id="CHEBI:18254"/>
        <dbReference type="ChEBI" id="CHEBI:43474"/>
        <dbReference type="ChEBI" id="CHEBI:58043"/>
        <dbReference type="EC" id="3.1.3.5"/>
    </reaction>
</comment>
<name>A0A914DR51_9BILA</name>
<dbReference type="SUPFAM" id="SSF56784">
    <property type="entry name" value="HAD-like"/>
    <property type="match status" value="1"/>
</dbReference>
<evidence type="ECO:0000256" key="9">
    <source>
        <dbReference type="SAM" id="MobiDB-lite"/>
    </source>
</evidence>
<feature type="compositionally biased region" description="Polar residues" evidence="9">
    <location>
        <begin position="116"/>
        <end position="128"/>
    </location>
</feature>
<dbReference type="WBParaSite" id="ACRNAN_scaffold339.g17342.t1">
    <property type="protein sequence ID" value="ACRNAN_scaffold339.g17342.t1"/>
    <property type="gene ID" value="ACRNAN_scaffold339.g17342"/>
</dbReference>
<evidence type="ECO:0000313" key="11">
    <source>
        <dbReference type="WBParaSite" id="ACRNAN_scaffold339.g17342.t1"/>
    </source>
</evidence>
<evidence type="ECO:0000256" key="2">
    <source>
        <dbReference type="ARBA" id="ARBA00008389"/>
    </source>
</evidence>
<dbReference type="InterPro" id="IPR023214">
    <property type="entry name" value="HAD_sf"/>
</dbReference>
<dbReference type="InterPro" id="IPR006434">
    <property type="entry name" value="Pyrimidine_nucleotidase_eu"/>
</dbReference>
<keyword evidence="8" id="KW-0546">Nucleotide metabolism</keyword>
<dbReference type="PANTHER" id="PTHR13045:SF0">
    <property type="entry name" value="7-METHYLGUANOSINE PHOSPHATE-SPECIFIC 5'-NUCLEOTIDASE"/>
    <property type="match status" value="1"/>
</dbReference>
<evidence type="ECO:0000256" key="1">
    <source>
        <dbReference type="ARBA" id="ARBA00000815"/>
    </source>
</evidence>
<evidence type="ECO:0000256" key="7">
    <source>
        <dbReference type="ARBA" id="ARBA00022842"/>
    </source>
</evidence>
<dbReference type="InterPro" id="IPR036412">
    <property type="entry name" value="HAD-like_sf"/>
</dbReference>
<comment type="similarity">
    <text evidence="2">Belongs to the pyrimidine 5'-nucleotidase family.</text>
</comment>
<dbReference type="GO" id="GO:0005737">
    <property type="term" value="C:cytoplasm"/>
    <property type="evidence" value="ECO:0007669"/>
    <property type="project" value="InterPro"/>
</dbReference>
<dbReference type="Gene3D" id="3.40.50.1000">
    <property type="entry name" value="HAD superfamily/HAD-like"/>
    <property type="match status" value="1"/>
</dbReference>
<protein>
    <recommendedName>
        <fullName evidence="3">5'-nucleotidase</fullName>
        <ecNumber evidence="3">3.1.3.5</ecNumber>
    </recommendedName>
</protein>
<keyword evidence="4" id="KW-0479">Metal-binding</keyword>
<evidence type="ECO:0000256" key="3">
    <source>
        <dbReference type="ARBA" id="ARBA00012643"/>
    </source>
</evidence>
<dbReference type="Proteomes" id="UP000887540">
    <property type="component" value="Unplaced"/>
</dbReference>
<dbReference type="GO" id="GO:0000287">
    <property type="term" value="F:magnesium ion binding"/>
    <property type="evidence" value="ECO:0007669"/>
    <property type="project" value="InterPro"/>
</dbReference>
<reference evidence="11" key="1">
    <citation type="submission" date="2022-11" db="UniProtKB">
        <authorList>
            <consortium name="WormBaseParasite"/>
        </authorList>
    </citation>
    <scope>IDENTIFICATION</scope>
</reference>
<dbReference type="GO" id="GO:0008253">
    <property type="term" value="F:5'-nucleotidase activity"/>
    <property type="evidence" value="ECO:0007669"/>
    <property type="project" value="UniProtKB-EC"/>
</dbReference>
<evidence type="ECO:0000256" key="8">
    <source>
        <dbReference type="ARBA" id="ARBA00023080"/>
    </source>
</evidence>
<feature type="region of interest" description="Disordered" evidence="9">
    <location>
        <begin position="110"/>
        <end position="133"/>
    </location>
</feature>